<dbReference type="PANTHER" id="PTHR12110">
    <property type="entry name" value="HYDROXYPYRUVATE ISOMERASE"/>
    <property type="match status" value="1"/>
</dbReference>
<dbReference type="RefSeq" id="WP_240832749.1">
    <property type="nucleotide sequence ID" value="NZ_JAKWBL010000004.1"/>
</dbReference>
<name>A0ABS9SQ29_9BACT</name>
<evidence type="ECO:0000313" key="2">
    <source>
        <dbReference type="EMBL" id="MCH5600518.1"/>
    </source>
</evidence>
<dbReference type="SUPFAM" id="SSF51658">
    <property type="entry name" value="Xylose isomerase-like"/>
    <property type="match status" value="1"/>
</dbReference>
<organism evidence="2 3">
    <name type="scientific">Niabella ginsengisoli</name>
    <dbReference type="NCBI Taxonomy" id="522298"/>
    <lineage>
        <taxon>Bacteria</taxon>
        <taxon>Pseudomonadati</taxon>
        <taxon>Bacteroidota</taxon>
        <taxon>Chitinophagia</taxon>
        <taxon>Chitinophagales</taxon>
        <taxon>Chitinophagaceae</taxon>
        <taxon>Niabella</taxon>
    </lineage>
</organism>
<dbReference type="Gene3D" id="3.20.20.150">
    <property type="entry name" value="Divalent-metal-dependent TIM barrel enzymes"/>
    <property type="match status" value="1"/>
</dbReference>
<accession>A0ABS9SQ29</accession>
<comment type="caution">
    <text evidence="2">The sequence shown here is derived from an EMBL/GenBank/DDBJ whole genome shotgun (WGS) entry which is preliminary data.</text>
</comment>
<dbReference type="Proteomes" id="UP001202248">
    <property type="component" value="Unassembled WGS sequence"/>
</dbReference>
<evidence type="ECO:0000259" key="1">
    <source>
        <dbReference type="Pfam" id="PF01261"/>
    </source>
</evidence>
<dbReference type="InterPro" id="IPR013022">
    <property type="entry name" value="Xyl_isomerase-like_TIM-brl"/>
</dbReference>
<feature type="domain" description="Xylose isomerase-like TIM barrel" evidence="1">
    <location>
        <begin position="50"/>
        <end position="178"/>
    </location>
</feature>
<dbReference type="Pfam" id="PF01261">
    <property type="entry name" value="AP_endonuc_2"/>
    <property type="match status" value="1"/>
</dbReference>
<sequence>MFDKAGVSIYAFKQPDALTMKSTDAEIDYVMKAAKTLGAKSVTLELPKDAEHTKRLGQFASKHKIYVGYHTHTQATDTSWDVALRQSPYNSINLDCGHYIAAGGANTKESLLALIEAKHNRITSFHMKDRKTKENGGDNIPWGEGDTPIKEILLLLKKKKYDIPVSVELEYKIPEGSDAVKEVSKCVAYAKQILITK</sequence>
<protein>
    <submittedName>
        <fullName evidence="2">TIM barrel protein</fullName>
    </submittedName>
</protein>
<dbReference type="InterPro" id="IPR050312">
    <property type="entry name" value="IolE/XylAMocC-like"/>
</dbReference>
<proteinExistence type="predicted"/>
<gene>
    <name evidence="2" type="ORF">MKP09_22680</name>
</gene>
<evidence type="ECO:0000313" key="3">
    <source>
        <dbReference type="Proteomes" id="UP001202248"/>
    </source>
</evidence>
<dbReference type="EMBL" id="JAKWBL010000004">
    <property type="protein sequence ID" value="MCH5600518.1"/>
    <property type="molecule type" value="Genomic_DNA"/>
</dbReference>
<dbReference type="InterPro" id="IPR036237">
    <property type="entry name" value="Xyl_isomerase-like_sf"/>
</dbReference>
<keyword evidence="3" id="KW-1185">Reference proteome</keyword>
<reference evidence="2 3" key="1">
    <citation type="submission" date="2022-02" db="EMBL/GenBank/DDBJ databases">
        <authorList>
            <person name="Min J."/>
        </authorList>
    </citation>
    <scope>NUCLEOTIDE SEQUENCE [LARGE SCALE GENOMIC DNA]</scope>
    <source>
        <strain evidence="2 3">GR10-1</strain>
    </source>
</reference>